<name>C6XWA3_PEDHD</name>
<keyword evidence="3" id="KW-0328">Glycosyltransferase</keyword>
<keyword evidence="2" id="KW-1003">Cell membrane</keyword>
<keyword evidence="4" id="KW-0808">Transferase</keyword>
<dbReference type="RefSeq" id="WP_015807796.1">
    <property type="nucleotide sequence ID" value="NC_013061.1"/>
</dbReference>
<dbReference type="PANTHER" id="PTHR33908:SF11">
    <property type="entry name" value="MEMBRANE PROTEIN"/>
    <property type="match status" value="1"/>
</dbReference>
<evidence type="ECO:0000256" key="3">
    <source>
        <dbReference type="ARBA" id="ARBA00022676"/>
    </source>
</evidence>
<feature type="transmembrane region" description="Helical" evidence="8">
    <location>
        <begin position="122"/>
        <end position="137"/>
    </location>
</feature>
<dbReference type="Proteomes" id="UP000000852">
    <property type="component" value="Chromosome"/>
</dbReference>
<dbReference type="HOGENOM" id="CLU_037422_0_0_10"/>
<protein>
    <recommendedName>
        <fullName evidence="9">Glycosyltransferase RgtA/B/C/D-like domain-containing protein</fullName>
    </recommendedName>
</protein>
<keyword evidence="7 8" id="KW-0472">Membrane</keyword>
<comment type="subcellular location">
    <subcellularLocation>
        <location evidence="1">Cell membrane</location>
        <topology evidence="1">Multi-pass membrane protein</topology>
    </subcellularLocation>
</comment>
<feature type="transmembrane region" description="Helical" evidence="8">
    <location>
        <begin position="144"/>
        <end position="162"/>
    </location>
</feature>
<reference evidence="10 11" key="1">
    <citation type="journal article" date="2009" name="Stand. Genomic Sci.">
        <title>Complete genome sequence of Pedobacter heparinus type strain (HIM 762-3).</title>
        <authorList>
            <person name="Han C."/>
            <person name="Spring S."/>
            <person name="Lapidus A."/>
            <person name="Del Rio T.G."/>
            <person name="Tice H."/>
            <person name="Copeland A."/>
            <person name="Cheng J.F."/>
            <person name="Lucas S."/>
            <person name="Chen F."/>
            <person name="Nolan M."/>
            <person name="Bruce D."/>
            <person name="Goodwin L."/>
            <person name="Pitluck S."/>
            <person name="Ivanova N."/>
            <person name="Mavromatis K."/>
            <person name="Mikhailova N."/>
            <person name="Pati A."/>
            <person name="Chen A."/>
            <person name="Palaniappan K."/>
            <person name="Land M."/>
            <person name="Hauser L."/>
            <person name="Chang Y.J."/>
            <person name="Jeffries C.C."/>
            <person name="Saunders E."/>
            <person name="Chertkov O."/>
            <person name="Brettin T."/>
            <person name="Goker M."/>
            <person name="Rohde M."/>
            <person name="Bristow J."/>
            <person name="Eisen J.A."/>
            <person name="Markowitz V."/>
            <person name="Hugenholtz P."/>
            <person name="Kyrpides N.C."/>
            <person name="Klenk H.P."/>
            <person name="Detter J.C."/>
        </authorList>
    </citation>
    <scope>NUCLEOTIDE SEQUENCE [LARGE SCALE GENOMIC DNA]</scope>
    <source>
        <strain evidence="11">ATCC 13125 / DSM 2366 / CIP 104194 / JCM 7457 / NBRC 12017 / NCIMB 9290 / NRRL B-14731 / HIM 762-3</strain>
    </source>
</reference>
<evidence type="ECO:0000256" key="8">
    <source>
        <dbReference type="SAM" id="Phobius"/>
    </source>
</evidence>
<dbReference type="GO" id="GO:0009103">
    <property type="term" value="P:lipopolysaccharide biosynthetic process"/>
    <property type="evidence" value="ECO:0007669"/>
    <property type="project" value="UniProtKB-ARBA"/>
</dbReference>
<dbReference type="Pfam" id="PF13231">
    <property type="entry name" value="PMT_2"/>
    <property type="match status" value="1"/>
</dbReference>
<feature type="transmembrane region" description="Helical" evidence="8">
    <location>
        <begin position="376"/>
        <end position="396"/>
    </location>
</feature>
<evidence type="ECO:0000259" key="9">
    <source>
        <dbReference type="Pfam" id="PF13231"/>
    </source>
</evidence>
<dbReference type="KEGG" id="phe:Phep_1974"/>
<evidence type="ECO:0000256" key="7">
    <source>
        <dbReference type="ARBA" id="ARBA00023136"/>
    </source>
</evidence>
<dbReference type="STRING" id="485917.Phep_1974"/>
<dbReference type="PANTHER" id="PTHR33908">
    <property type="entry name" value="MANNOSYLTRANSFERASE YKCB-RELATED"/>
    <property type="match status" value="1"/>
</dbReference>
<feature type="domain" description="Glycosyltransferase RgtA/B/C/D-like" evidence="9">
    <location>
        <begin position="71"/>
        <end position="214"/>
    </location>
</feature>
<dbReference type="OrthoDB" id="1491458at2"/>
<keyword evidence="11" id="KW-1185">Reference proteome</keyword>
<gene>
    <name evidence="10" type="ordered locus">Phep_1974</name>
</gene>
<proteinExistence type="predicted"/>
<keyword evidence="6 8" id="KW-1133">Transmembrane helix</keyword>
<dbReference type="InterPro" id="IPR038731">
    <property type="entry name" value="RgtA/B/C-like"/>
</dbReference>
<accession>C6XWA3</accession>
<feature type="transmembrane region" description="Helical" evidence="8">
    <location>
        <begin position="20"/>
        <end position="37"/>
    </location>
</feature>
<evidence type="ECO:0000313" key="10">
    <source>
        <dbReference type="EMBL" id="ACU04182.1"/>
    </source>
</evidence>
<evidence type="ECO:0000256" key="6">
    <source>
        <dbReference type="ARBA" id="ARBA00022989"/>
    </source>
</evidence>
<dbReference type="GO" id="GO:0005886">
    <property type="term" value="C:plasma membrane"/>
    <property type="evidence" value="ECO:0007669"/>
    <property type="project" value="UniProtKB-SubCell"/>
</dbReference>
<evidence type="ECO:0000313" key="11">
    <source>
        <dbReference type="Proteomes" id="UP000000852"/>
    </source>
</evidence>
<feature type="transmembrane region" description="Helical" evidence="8">
    <location>
        <begin position="319"/>
        <end position="339"/>
    </location>
</feature>
<evidence type="ECO:0000256" key="1">
    <source>
        <dbReference type="ARBA" id="ARBA00004651"/>
    </source>
</evidence>
<keyword evidence="5 8" id="KW-0812">Transmembrane</keyword>
<dbReference type="eggNOG" id="COG1287">
    <property type="taxonomic scope" value="Bacteria"/>
</dbReference>
<organism evidence="10 11">
    <name type="scientific">Pedobacter heparinus (strain ATCC 13125 / DSM 2366 / CIP 104194 / JCM 7457 / NBRC 12017 / NCIMB 9290 / NRRL B-14731 / HIM 762-3)</name>
    <dbReference type="NCBI Taxonomy" id="485917"/>
    <lineage>
        <taxon>Bacteria</taxon>
        <taxon>Pseudomonadati</taxon>
        <taxon>Bacteroidota</taxon>
        <taxon>Sphingobacteriia</taxon>
        <taxon>Sphingobacteriales</taxon>
        <taxon>Sphingobacteriaceae</taxon>
        <taxon>Pedobacter</taxon>
    </lineage>
</organism>
<evidence type="ECO:0000256" key="5">
    <source>
        <dbReference type="ARBA" id="ARBA00022692"/>
    </source>
</evidence>
<feature type="transmembrane region" description="Helical" evidence="8">
    <location>
        <begin position="345"/>
        <end position="364"/>
    </location>
</feature>
<evidence type="ECO:0000256" key="2">
    <source>
        <dbReference type="ARBA" id="ARBA00022475"/>
    </source>
</evidence>
<dbReference type="InterPro" id="IPR050297">
    <property type="entry name" value="LipidA_mod_glycosyltrf_83"/>
</dbReference>
<dbReference type="EMBL" id="CP001681">
    <property type="protein sequence ID" value="ACU04182.1"/>
    <property type="molecule type" value="Genomic_DNA"/>
</dbReference>
<feature type="transmembrane region" description="Helical" evidence="8">
    <location>
        <begin position="95"/>
        <end position="116"/>
    </location>
</feature>
<evidence type="ECO:0000256" key="4">
    <source>
        <dbReference type="ARBA" id="ARBA00022679"/>
    </source>
</evidence>
<feature type="transmembrane region" description="Helical" evidence="8">
    <location>
        <begin position="291"/>
        <end position="312"/>
    </location>
</feature>
<sequence length="542" mass="63456">MRILVDRIYNQKENILKTAILIISLLGIGLRIFHLIYNRSLWMDEIYLCSSFFHLDYLDLAAGTLDYGQKAPIGFLWAVKFITNIFGYSEISFRIIPFISGIVSVLLFIKVCRYFLKPEAQLLAVVIFSFAPAMIYHSTEIKQYATECLATLLALYLFTIYANKTDYKSMLLWAAFGAVLLWFSYSVIFILTGMAMAIIINHLLKKNHKSLLINTLPFVTWMISFLINYVFFTYKQKESEWVVYWFKAYDYFMPFPPVDLQGFKWFGRNLLSMLDYPLGLNWNVNEPLNNMAKLLFTPIVPLMLLCTGIYSLARKNKEVLGLILIPCLLVLIASGLKLYPLRERFWMFLAPIFILLIGFGFEYLKCKFRSVKKIGMIVLLLTIAGPIIQSAYFLVYPAKFYKHKKSFEQEALSFINRNYKDGDMVYNYWNNYPGYNVYRQINTYRYTAIQGKDYRFEVHDLNAYNQKLKSEFTQFKGAKRLWVVFNTQFTTTINDLVDQPVWYYKGDVSPVINFERQISSQGKLITKIVYSDLTVCLFELIH</sequence>
<feature type="transmembrane region" description="Helical" evidence="8">
    <location>
        <begin position="211"/>
        <end position="232"/>
    </location>
</feature>
<feature type="transmembrane region" description="Helical" evidence="8">
    <location>
        <begin position="174"/>
        <end position="199"/>
    </location>
</feature>
<dbReference type="AlphaFoldDB" id="C6XWA3"/>
<dbReference type="GO" id="GO:0016763">
    <property type="term" value="F:pentosyltransferase activity"/>
    <property type="evidence" value="ECO:0007669"/>
    <property type="project" value="TreeGrafter"/>
</dbReference>